<organism evidence="2 3">
    <name type="scientific">Diversispora epigaea</name>
    <dbReference type="NCBI Taxonomy" id="1348612"/>
    <lineage>
        <taxon>Eukaryota</taxon>
        <taxon>Fungi</taxon>
        <taxon>Fungi incertae sedis</taxon>
        <taxon>Mucoromycota</taxon>
        <taxon>Glomeromycotina</taxon>
        <taxon>Glomeromycetes</taxon>
        <taxon>Diversisporales</taxon>
        <taxon>Diversisporaceae</taxon>
        <taxon>Diversispora</taxon>
    </lineage>
</organism>
<dbReference type="InterPro" id="IPR006571">
    <property type="entry name" value="TLDc_dom"/>
</dbReference>
<evidence type="ECO:0000313" key="2">
    <source>
        <dbReference type="EMBL" id="RHZ70596.1"/>
    </source>
</evidence>
<accession>A0A397IA04</accession>
<sequence length="126" mass="14390">MSGKDIIQKVKPYMEIFNKQLLDEPVKSIILPELPSQTQELFSTIIINEHAAEISSRIDRKNTIYSLNNIPYVFQLILRSSRDGFDPKIFWKICHGHSNTGTILKVADTDEILGGFNPLEWNKTDG</sequence>
<keyword evidence="3" id="KW-1185">Reference proteome</keyword>
<reference evidence="2 3" key="1">
    <citation type="submission" date="2018-08" db="EMBL/GenBank/DDBJ databases">
        <title>Genome and evolution of the arbuscular mycorrhizal fungus Diversispora epigaea (formerly Glomus versiforme) and its bacterial endosymbionts.</title>
        <authorList>
            <person name="Sun X."/>
            <person name="Fei Z."/>
            <person name="Harrison M."/>
        </authorList>
    </citation>
    <scope>NUCLEOTIDE SEQUENCE [LARGE SCALE GENOMIC DNA]</scope>
    <source>
        <strain evidence="2 3">IT104</strain>
    </source>
</reference>
<dbReference type="AlphaFoldDB" id="A0A397IA04"/>
<gene>
    <name evidence="2" type="ORF">Glove_269g44</name>
</gene>
<dbReference type="Proteomes" id="UP000266861">
    <property type="component" value="Unassembled WGS sequence"/>
</dbReference>
<dbReference type="EMBL" id="PQFF01000246">
    <property type="protein sequence ID" value="RHZ70596.1"/>
    <property type="molecule type" value="Genomic_DNA"/>
</dbReference>
<feature type="domain" description="TLDc" evidence="1">
    <location>
        <begin position="44"/>
        <end position="126"/>
    </location>
</feature>
<comment type="caution">
    <text evidence="2">The sequence shown here is derived from an EMBL/GenBank/DDBJ whole genome shotgun (WGS) entry which is preliminary data.</text>
</comment>
<dbReference type="PROSITE" id="PS51886">
    <property type="entry name" value="TLDC"/>
    <property type="match status" value="1"/>
</dbReference>
<evidence type="ECO:0000259" key="1">
    <source>
        <dbReference type="PROSITE" id="PS51886"/>
    </source>
</evidence>
<protein>
    <recommendedName>
        <fullName evidence="1">TLDc domain-containing protein</fullName>
    </recommendedName>
</protein>
<name>A0A397IA04_9GLOM</name>
<evidence type="ECO:0000313" key="3">
    <source>
        <dbReference type="Proteomes" id="UP000266861"/>
    </source>
</evidence>
<proteinExistence type="predicted"/>
<dbReference type="OrthoDB" id="5953547at2759"/>